<dbReference type="EnsemblMetazoa" id="ISCW001840-RA">
    <property type="protein sequence ID" value="ISCW001840-PA"/>
    <property type="gene ID" value="ISCW001840"/>
</dbReference>
<reference evidence="3" key="2">
    <citation type="submission" date="2020-05" db="UniProtKB">
        <authorList>
            <consortium name="EnsemblMetazoa"/>
        </authorList>
    </citation>
    <scope>IDENTIFICATION</scope>
    <source>
        <strain evidence="3">wikel</strain>
    </source>
</reference>
<evidence type="ECO:0000313" key="2">
    <source>
        <dbReference type="EMBL" id="EEC04741.1"/>
    </source>
</evidence>
<dbReference type="VEuPathDB" id="VectorBase:ISCW001840"/>
<dbReference type="InParanoid" id="B7PDR9"/>
<dbReference type="Proteomes" id="UP000001555">
    <property type="component" value="Unassembled WGS sequence"/>
</dbReference>
<sequence length="91" mass="10041">MEAREDLVVENPNRRKLEGCLLTTIMIVVVCIIALLIFVVVQLQPAGNLKKAVPLIFTDFCDNGTCREFIARRGGEVLADSNDHMSHVMGA</sequence>
<gene>
    <name evidence="2" type="ORF">IscW_ISCW001840</name>
</gene>
<keyword evidence="1" id="KW-1133">Transmembrane helix</keyword>
<keyword evidence="1" id="KW-0472">Membrane</keyword>
<dbReference type="PaxDb" id="6945-B7PDR9"/>
<name>B7PDR9_IXOSC</name>
<keyword evidence="1" id="KW-0812">Transmembrane</keyword>
<feature type="transmembrane region" description="Helical" evidence="1">
    <location>
        <begin position="20"/>
        <end position="41"/>
    </location>
</feature>
<proteinExistence type="predicted"/>
<dbReference type="AlphaFoldDB" id="B7PDR9"/>
<protein>
    <submittedName>
        <fullName evidence="2 3">Uncharacterized protein</fullName>
    </submittedName>
</protein>
<dbReference type="EMBL" id="DS691139">
    <property type="protein sequence ID" value="EEC04741.1"/>
    <property type="molecule type" value="Genomic_DNA"/>
</dbReference>
<accession>B7PDR9</accession>
<evidence type="ECO:0000313" key="3">
    <source>
        <dbReference type="EnsemblMetazoa" id="ISCW001840-PA"/>
    </source>
</evidence>
<dbReference type="EMBL" id="ABJB011074391">
    <property type="status" value="NOT_ANNOTATED_CDS"/>
    <property type="molecule type" value="Genomic_DNA"/>
</dbReference>
<dbReference type="HOGENOM" id="CLU_2429507_0_0_1"/>
<reference evidence="2 4" key="1">
    <citation type="submission" date="2008-03" db="EMBL/GenBank/DDBJ databases">
        <title>Annotation of Ixodes scapularis.</title>
        <authorList>
            <consortium name="Ixodes scapularis Genome Project Consortium"/>
            <person name="Caler E."/>
            <person name="Hannick L.I."/>
            <person name="Bidwell S."/>
            <person name="Joardar V."/>
            <person name="Thiagarajan M."/>
            <person name="Amedeo P."/>
            <person name="Galinsky K.J."/>
            <person name="Schobel S."/>
            <person name="Inman J."/>
            <person name="Hostetler J."/>
            <person name="Miller J."/>
            <person name="Hammond M."/>
            <person name="Megy K."/>
            <person name="Lawson D."/>
            <person name="Kodira C."/>
            <person name="Sutton G."/>
            <person name="Meyer J."/>
            <person name="Hill C.A."/>
            <person name="Birren B."/>
            <person name="Nene V."/>
            <person name="Collins F."/>
            <person name="Alarcon-Chaidez F."/>
            <person name="Wikel S."/>
            <person name="Strausberg R."/>
        </authorList>
    </citation>
    <scope>NUCLEOTIDE SEQUENCE [LARGE SCALE GENOMIC DNA]</scope>
    <source>
        <strain evidence="4">Wikel</strain>
        <strain evidence="2">Wikel colony</strain>
    </source>
</reference>
<organism>
    <name type="scientific">Ixodes scapularis</name>
    <name type="common">Black-legged tick</name>
    <name type="synonym">Deer tick</name>
    <dbReference type="NCBI Taxonomy" id="6945"/>
    <lineage>
        <taxon>Eukaryota</taxon>
        <taxon>Metazoa</taxon>
        <taxon>Ecdysozoa</taxon>
        <taxon>Arthropoda</taxon>
        <taxon>Chelicerata</taxon>
        <taxon>Arachnida</taxon>
        <taxon>Acari</taxon>
        <taxon>Parasitiformes</taxon>
        <taxon>Ixodida</taxon>
        <taxon>Ixodoidea</taxon>
        <taxon>Ixodidae</taxon>
        <taxon>Ixodinae</taxon>
        <taxon>Ixodes</taxon>
    </lineage>
</organism>
<evidence type="ECO:0000256" key="1">
    <source>
        <dbReference type="SAM" id="Phobius"/>
    </source>
</evidence>
<keyword evidence="4" id="KW-1185">Reference proteome</keyword>
<dbReference type="VEuPathDB" id="VectorBase:ISCI001840"/>
<evidence type="ECO:0000313" key="4">
    <source>
        <dbReference type="Proteomes" id="UP000001555"/>
    </source>
</evidence>